<dbReference type="Proteomes" id="UP001589610">
    <property type="component" value="Unassembled WGS sequence"/>
</dbReference>
<gene>
    <name evidence="1" type="ORF">ACFFRH_11590</name>
</gene>
<proteinExistence type="predicted"/>
<accession>A0ABV5TAL8</accession>
<dbReference type="RefSeq" id="WP_344746977.1">
    <property type="nucleotide sequence ID" value="NZ_BAAAWW010000112.1"/>
</dbReference>
<keyword evidence="2" id="KW-1185">Reference proteome</keyword>
<dbReference type="EMBL" id="JBHMBS010000004">
    <property type="protein sequence ID" value="MFB9676133.1"/>
    <property type="molecule type" value="Genomic_DNA"/>
</dbReference>
<comment type="caution">
    <text evidence="1">The sequence shown here is derived from an EMBL/GenBank/DDBJ whole genome shotgun (WGS) entry which is preliminary data.</text>
</comment>
<protein>
    <submittedName>
        <fullName evidence="1">Uncharacterized protein</fullName>
    </submittedName>
</protein>
<reference evidence="1 2" key="1">
    <citation type="submission" date="2024-09" db="EMBL/GenBank/DDBJ databases">
        <authorList>
            <person name="Sun Q."/>
            <person name="Mori K."/>
        </authorList>
    </citation>
    <scope>NUCLEOTIDE SEQUENCE [LARGE SCALE GENOMIC DNA]</scope>
    <source>
        <strain evidence="1 2">JCM 3028</strain>
    </source>
</reference>
<name>A0ABV5TAL8_9ACTN</name>
<organism evidence="1 2">
    <name type="scientific">Streptosporangium vulgare</name>
    <dbReference type="NCBI Taxonomy" id="46190"/>
    <lineage>
        <taxon>Bacteria</taxon>
        <taxon>Bacillati</taxon>
        <taxon>Actinomycetota</taxon>
        <taxon>Actinomycetes</taxon>
        <taxon>Streptosporangiales</taxon>
        <taxon>Streptosporangiaceae</taxon>
        <taxon>Streptosporangium</taxon>
    </lineage>
</organism>
<sequence length="209" mass="23110">MTTAAPTQLRVPYVIAHADEVAPQPLWFVRRPLGGMQLAYKDPRRGDAVRGVLRVRVLTNRRGAPQWRKLNTLRQWRCMERMRCQVCGKAATDPATGRIPWIMTDTAFREIPDEPTGGLASAPPTCWACIPEALATCPQLRISSTVCTVARAEPVAVLADMFTPGPGRRAIPTGERNVEISLKDETVLPYALATQLIVHVHDLQPAVRD</sequence>
<evidence type="ECO:0000313" key="1">
    <source>
        <dbReference type="EMBL" id="MFB9676133.1"/>
    </source>
</evidence>
<evidence type="ECO:0000313" key="2">
    <source>
        <dbReference type="Proteomes" id="UP001589610"/>
    </source>
</evidence>